<dbReference type="InterPro" id="IPR036390">
    <property type="entry name" value="WH_DNA-bd_sf"/>
</dbReference>
<evidence type="ECO:0000259" key="6">
    <source>
        <dbReference type="PROSITE" id="PS50949"/>
    </source>
</evidence>
<evidence type="ECO:0000256" key="4">
    <source>
        <dbReference type="ARBA" id="ARBA00023125"/>
    </source>
</evidence>
<dbReference type="InterPro" id="IPR036388">
    <property type="entry name" value="WH-like_DNA-bd_sf"/>
</dbReference>
<dbReference type="InterPro" id="IPR051446">
    <property type="entry name" value="HTH_trans_reg/aminotransferase"/>
</dbReference>
<keyword evidence="8" id="KW-1185">Reference proteome</keyword>
<keyword evidence="2" id="KW-0663">Pyridoxal phosphate</keyword>
<evidence type="ECO:0000256" key="1">
    <source>
        <dbReference type="ARBA" id="ARBA00005384"/>
    </source>
</evidence>
<dbReference type="GO" id="GO:0003677">
    <property type="term" value="F:DNA binding"/>
    <property type="evidence" value="ECO:0007669"/>
    <property type="project" value="UniProtKB-KW"/>
</dbReference>
<sequence>MAICTATPFAAQALYGGPSNTFKKLSCIQSGVASSRYKRVVDALAADIRAGRLPSGTRLPTHRQLAAREGMALVTATRVYAELEAMGLVSGERGRGTFVRELALPPGHGIDQQVAAADMVDLSFNYPALPGQADLLRNSLRELAASGDVEALLRYQPHGGRPHERDAVARHLRQRGLAVDADRVLVVGGAQHGLAVTAMAVLQPGDVVAVDALTYPGFKILAHALHLELAPIPVAGNASDLDELERLCATRRVRAVYTMPTLHNPLGWVTSAAHRARLIEIARRYGLLVIEDAAYAFLAERPPRPLAAIAPETTVYVSGLSKNVATGLRFGFVAAPTALVPALERAIRATVWNVPAVLTAIACRWLDDGTVTRLETQKRADANIRQSIAREVLAGLPLVGHPSSYFLWLPLAEEVRADQVAAALLHERVAVSTAAPFATSAHVPHAIRLALGSTNPRTLSDALGKVKRVIDDHTYA</sequence>
<feature type="domain" description="HTH gntR-type" evidence="6">
    <location>
        <begin position="34"/>
        <end position="102"/>
    </location>
</feature>
<dbReference type="AlphaFoldDB" id="A0A6G9YPE1"/>
<dbReference type="EMBL" id="CP046172">
    <property type="protein sequence ID" value="QIS14886.1"/>
    <property type="molecule type" value="Genomic_DNA"/>
</dbReference>
<dbReference type="SMART" id="SM00345">
    <property type="entry name" value="HTH_GNTR"/>
    <property type="match status" value="1"/>
</dbReference>
<keyword evidence="4" id="KW-0238">DNA-binding</keyword>
<accession>A0A6G9YPE1</accession>
<dbReference type="KEGG" id="nah:F5544_35270"/>
<gene>
    <name evidence="7" type="ORF">F5544_35270</name>
</gene>
<dbReference type="Proteomes" id="UP000503540">
    <property type="component" value="Chromosome"/>
</dbReference>
<dbReference type="Pfam" id="PF00392">
    <property type="entry name" value="GntR"/>
    <property type="match status" value="1"/>
</dbReference>
<protein>
    <submittedName>
        <fullName evidence="7">Aminotransferase class I/II-fold pyridoxal phosphate-dependent enzyme</fullName>
    </submittedName>
</protein>
<dbReference type="GO" id="GO:0008483">
    <property type="term" value="F:transaminase activity"/>
    <property type="evidence" value="ECO:0007669"/>
    <property type="project" value="UniProtKB-KW"/>
</dbReference>
<dbReference type="SUPFAM" id="SSF53383">
    <property type="entry name" value="PLP-dependent transferases"/>
    <property type="match status" value="1"/>
</dbReference>
<keyword evidence="5" id="KW-0804">Transcription</keyword>
<dbReference type="CDD" id="cd07377">
    <property type="entry name" value="WHTH_GntR"/>
    <property type="match status" value="1"/>
</dbReference>
<dbReference type="InterPro" id="IPR015421">
    <property type="entry name" value="PyrdxlP-dep_Trfase_major"/>
</dbReference>
<proteinExistence type="inferred from homology"/>
<dbReference type="GO" id="GO:0030170">
    <property type="term" value="F:pyridoxal phosphate binding"/>
    <property type="evidence" value="ECO:0007669"/>
    <property type="project" value="InterPro"/>
</dbReference>
<dbReference type="Gene3D" id="3.40.640.10">
    <property type="entry name" value="Type I PLP-dependent aspartate aminotransferase-like (Major domain)"/>
    <property type="match status" value="1"/>
</dbReference>
<name>A0A6G9YPE1_9NOCA</name>
<dbReference type="GO" id="GO:0003700">
    <property type="term" value="F:DNA-binding transcription factor activity"/>
    <property type="evidence" value="ECO:0007669"/>
    <property type="project" value="InterPro"/>
</dbReference>
<dbReference type="InterPro" id="IPR015424">
    <property type="entry name" value="PyrdxlP-dep_Trfase"/>
</dbReference>
<dbReference type="InterPro" id="IPR004839">
    <property type="entry name" value="Aminotransferase_I/II_large"/>
</dbReference>
<keyword evidence="7" id="KW-0032">Aminotransferase</keyword>
<dbReference type="SUPFAM" id="SSF46785">
    <property type="entry name" value="Winged helix' DNA-binding domain"/>
    <property type="match status" value="1"/>
</dbReference>
<dbReference type="CDD" id="cd00609">
    <property type="entry name" value="AAT_like"/>
    <property type="match status" value="1"/>
</dbReference>
<reference evidence="7 8" key="1">
    <citation type="journal article" date="2019" name="ACS Chem. Biol.">
        <title>Identification and Mobilization of a Cryptic Antibiotic Biosynthesis Gene Locus from a Human-Pathogenic Nocardia Isolate.</title>
        <authorList>
            <person name="Herisse M."/>
            <person name="Ishida K."/>
            <person name="Porter J.L."/>
            <person name="Howden B."/>
            <person name="Hertweck C."/>
            <person name="Stinear T.P."/>
            <person name="Pidot S.J."/>
        </authorList>
    </citation>
    <scope>NUCLEOTIDE SEQUENCE [LARGE SCALE GENOMIC DNA]</scope>
    <source>
        <strain evidence="7 8">AUSMDU00012717</strain>
    </source>
</reference>
<dbReference type="PROSITE" id="PS50949">
    <property type="entry name" value="HTH_GNTR"/>
    <property type="match status" value="1"/>
</dbReference>
<dbReference type="PANTHER" id="PTHR46577">
    <property type="entry name" value="HTH-TYPE TRANSCRIPTIONAL REGULATORY PROTEIN GABR"/>
    <property type="match status" value="1"/>
</dbReference>
<dbReference type="PANTHER" id="PTHR46577:SF1">
    <property type="entry name" value="HTH-TYPE TRANSCRIPTIONAL REGULATORY PROTEIN GABR"/>
    <property type="match status" value="1"/>
</dbReference>
<organism evidence="7 8">
    <name type="scientific">Nocardia arthritidis</name>
    <dbReference type="NCBI Taxonomy" id="228602"/>
    <lineage>
        <taxon>Bacteria</taxon>
        <taxon>Bacillati</taxon>
        <taxon>Actinomycetota</taxon>
        <taxon>Actinomycetes</taxon>
        <taxon>Mycobacteriales</taxon>
        <taxon>Nocardiaceae</taxon>
        <taxon>Nocardia</taxon>
    </lineage>
</organism>
<dbReference type="InterPro" id="IPR015422">
    <property type="entry name" value="PyrdxlP-dep_Trfase_small"/>
</dbReference>
<evidence type="ECO:0000256" key="3">
    <source>
        <dbReference type="ARBA" id="ARBA00023015"/>
    </source>
</evidence>
<evidence type="ECO:0000313" key="7">
    <source>
        <dbReference type="EMBL" id="QIS14886.1"/>
    </source>
</evidence>
<keyword evidence="7" id="KW-0808">Transferase</keyword>
<keyword evidence="3" id="KW-0805">Transcription regulation</keyword>
<dbReference type="InterPro" id="IPR000524">
    <property type="entry name" value="Tscrpt_reg_HTH_GntR"/>
</dbReference>
<evidence type="ECO:0000256" key="2">
    <source>
        <dbReference type="ARBA" id="ARBA00022898"/>
    </source>
</evidence>
<evidence type="ECO:0000256" key="5">
    <source>
        <dbReference type="ARBA" id="ARBA00023163"/>
    </source>
</evidence>
<evidence type="ECO:0000313" key="8">
    <source>
        <dbReference type="Proteomes" id="UP000503540"/>
    </source>
</evidence>
<dbReference type="Gene3D" id="1.10.10.10">
    <property type="entry name" value="Winged helix-like DNA-binding domain superfamily/Winged helix DNA-binding domain"/>
    <property type="match status" value="1"/>
</dbReference>
<dbReference type="Gene3D" id="3.90.1150.10">
    <property type="entry name" value="Aspartate Aminotransferase, domain 1"/>
    <property type="match status" value="1"/>
</dbReference>
<comment type="similarity">
    <text evidence="1">In the C-terminal section; belongs to the class-I pyridoxal-phosphate-dependent aminotransferase family.</text>
</comment>
<dbReference type="Pfam" id="PF00155">
    <property type="entry name" value="Aminotran_1_2"/>
    <property type="match status" value="1"/>
</dbReference>